<dbReference type="RefSeq" id="WP_196835583.1">
    <property type="nucleotide sequence ID" value="NZ_JADOTZ010000001.1"/>
</dbReference>
<name>A0A931GIG7_9MICC</name>
<dbReference type="AlphaFoldDB" id="A0A931GIG7"/>
<feature type="region of interest" description="Disordered" evidence="1">
    <location>
        <begin position="1"/>
        <end position="20"/>
    </location>
</feature>
<comment type="caution">
    <text evidence="2">The sequence shown here is derived from an EMBL/GenBank/DDBJ whole genome shotgun (WGS) entry which is preliminary data.</text>
</comment>
<keyword evidence="3" id="KW-1185">Reference proteome</keyword>
<evidence type="ECO:0000256" key="1">
    <source>
        <dbReference type="SAM" id="MobiDB-lite"/>
    </source>
</evidence>
<evidence type="ECO:0000313" key="2">
    <source>
        <dbReference type="EMBL" id="MBG6084246.1"/>
    </source>
</evidence>
<protein>
    <submittedName>
        <fullName evidence="2">Uncharacterized protein</fullName>
    </submittedName>
</protein>
<gene>
    <name evidence="2" type="ORF">IW252_001013</name>
</gene>
<dbReference type="EMBL" id="JADOTZ010000001">
    <property type="protein sequence ID" value="MBG6084246.1"/>
    <property type="molecule type" value="Genomic_DNA"/>
</dbReference>
<feature type="compositionally biased region" description="Low complexity" evidence="1">
    <location>
        <begin position="53"/>
        <end position="68"/>
    </location>
</feature>
<organism evidence="2 3">
    <name type="scientific">Zhihengliuella flava</name>
    <dbReference type="NCBI Taxonomy" id="1285193"/>
    <lineage>
        <taxon>Bacteria</taxon>
        <taxon>Bacillati</taxon>
        <taxon>Actinomycetota</taxon>
        <taxon>Actinomycetes</taxon>
        <taxon>Micrococcales</taxon>
        <taxon>Micrococcaceae</taxon>
        <taxon>Zhihengliuella</taxon>
    </lineage>
</organism>
<reference evidence="2" key="1">
    <citation type="submission" date="2020-11" db="EMBL/GenBank/DDBJ databases">
        <title>Sequencing the genomes of 1000 actinobacteria strains.</title>
        <authorList>
            <person name="Klenk H.-P."/>
        </authorList>
    </citation>
    <scope>NUCLEOTIDE SEQUENCE</scope>
    <source>
        <strain evidence="2">DSM 26152</strain>
    </source>
</reference>
<evidence type="ECO:0000313" key="3">
    <source>
        <dbReference type="Proteomes" id="UP000625033"/>
    </source>
</evidence>
<proteinExistence type="predicted"/>
<dbReference type="Proteomes" id="UP000625033">
    <property type="component" value="Unassembled WGS sequence"/>
</dbReference>
<accession>A0A931GIG7</accession>
<feature type="region of interest" description="Disordered" evidence="1">
    <location>
        <begin position="38"/>
        <end position="72"/>
    </location>
</feature>
<sequence length="287" mass="29705">MAVNLRAPGPGRSSGTRRATRAGWASAAAVALLAASACGGPSGSDVPDDAVHSAATASPGGSGEASAESEAEVTIPRVAVTAGVLQASGLGFDLSSDARSEDLTALREDPADALEDVVVAPSACQDPLTQLNWSPTLLAGSVEDAALSQFTAEGVSAIGTVEVAKNDDPGQLQSHYEVVQRLLTECSSVTLNVTKPGEDGAVTPANGPLTFRTVETGYDVDSALFWSRFPNDEDLKQQSLVLIREAGDYVAMVSFIGPENIQDTEFRQMAESVLEVTVLELEAQQEG</sequence>